<dbReference type="RefSeq" id="WP_279965115.1">
    <property type="nucleotide sequence ID" value="NZ_CP122537.1"/>
</dbReference>
<feature type="domain" description="Bacteriophage phiJL001 Gp84 C-terminal" evidence="1">
    <location>
        <begin position="191"/>
        <end position="272"/>
    </location>
</feature>
<dbReference type="InterPro" id="IPR018964">
    <property type="entry name" value="Phage_phiJL001_Gp84_C"/>
</dbReference>
<organism evidence="2 3">
    <name type="scientific">Jannaschia ovalis</name>
    <dbReference type="NCBI Taxonomy" id="3038773"/>
    <lineage>
        <taxon>Bacteria</taxon>
        <taxon>Pseudomonadati</taxon>
        <taxon>Pseudomonadota</taxon>
        <taxon>Alphaproteobacteria</taxon>
        <taxon>Rhodobacterales</taxon>
        <taxon>Roseobacteraceae</taxon>
        <taxon>Jannaschia</taxon>
    </lineage>
</organism>
<gene>
    <name evidence="2" type="ORF">P8627_15270</name>
</gene>
<proteinExistence type="predicted"/>
<reference evidence="2 3" key="1">
    <citation type="submission" date="2023-04" db="EMBL/GenBank/DDBJ databases">
        <title>Jannaschia ovalis sp. nov., a marine bacterium isolated from sea tidal flat.</title>
        <authorList>
            <person name="Kwon D.Y."/>
            <person name="Kim J.-J."/>
        </authorList>
    </citation>
    <scope>NUCLEOTIDE SEQUENCE [LARGE SCALE GENOMIC DNA]</scope>
    <source>
        <strain evidence="2 3">GRR-S6-38</strain>
    </source>
</reference>
<evidence type="ECO:0000259" key="1">
    <source>
        <dbReference type="Pfam" id="PF09356"/>
    </source>
</evidence>
<dbReference type="Pfam" id="PF09356">
    <property type="entry name" value="Phage_BR0599"/>
    <property type="match status" value="1"/>
</dbReference>
<name>A0ABY8LAR1_9RHOB</name>
<sequence length="289" mass="31282">MNALRAALATGASTVSRAWIVRRADGLVLGFTDHDRDLEVDAVLCVAATGLTGGEISRSTGLAVDNAEAMGALSSDAIRAEDIRAGKWDAAEVTAYLVDWTDSSAFEILFRGNLGEISWGDGAFSAELRGLSERLNEVQGRVFQSRCDAVLGDGRCGVVLGPLFAVEVALTETGEAGVLAVPELRDYAPKWFERGLVTVLNGPAEGQSERIKLDRIRAGRRELTLWSALRAVPVAGDLLRIEAGCDKRRETCRFKFDNLTNFRGFPHVPGEDWLMAYPNADRANDGGRR</sequence>
<keyword evidence="3" id="KW-1185">Reference proteome</keyword>
<dbReference type="NCBIfam" id="TIGR02218">
    <property type="entry name" value="phg_TIGR02218"/>
    <property type="match status" value="1"/>
</dbReference>
<protein>
    <submittedName>
        <fullName evidence="2">DUF2163 domain-containing protein</fullName>
    </submittedName>
</protein>
<dbReference type="Proteomes" id="UP001243420">
    <property type="component" value="Chromosome"/>
</dbReference>
<dbReference type="InterPro" id="IPR011928">
    <property type="entry name" value="Phage_phiJL001_Gp84"/>
</dbReference>
<dbReference type="Pfam" id="PF09931">
    <property type="entry name" value="Phage_phiJL001_Gp84_N"/>
    <property type="match status" value="1"/>
</dbReference>
<evidence type="ECO:0000313" key="2">
    <source>
        <dbReference type="EMBL" id="WGH78364.1"/>
    </source>
</evidence>
<evidence type="ECO:0000313" key="3">
    <source>
        <dbReference type="Proteomes" id="UP001243420"/>
    </source>
</evidence>
<accession>A0ABY8LAR1</accession>
<dbReference type="EMBL" id="CP122537">
    <property type="protein sequence ID" value="WGH78364.1"/>
    <property type="molecule type" value="Genomic_DNA"/>
</dbReference>